<dbReference type="SUPFAM" id="SSF54695">
    <property type="entry name" value="POZ domain"/>
    <property type="match status" value="2"/>
</dbReference>
<feature type="compositionally biased region" description="Basic and acidic residues" evidence="5">
    <location>
        <begin position="667"/>
        <end position="677"/>
    </location>
</feature>
<feature type="domain" description="NPH3" evidence="6">
    <location>
        <begin position="870"/>
        <end position="1139"/>
    </location>
</feature>
<dbReference type="InterPro" id="IPR043454">
    <property type="entry name" value="NPH3/RPT2-like"/>
</dbReference>
<name>A0A833QJS0_9POAL</name>
<sequence>MDIKALITFGKEKLECLNQPLCVRVVCICGGYLNNRSDCGIVLFKFEKISGDEKEIKSRHFLDLMPISLYNIKALLFYTIKRHNAMIISRIFSDVAGDITIYVDAQPFLLHKFPLMTRCGRIRRLISESRDPDLSKLELQNVPGGTVSFELAAKFCYGSNFDITAANVPHLHCIAHYLDMSEDYYEENLISRTETFLNEIVFKSLEKSLQVLCGCEGLDLLAEDIGLVGRCIESIAFNASKEQLVNGLAHLEYPTGSVKLQTHYQDWWVEDLSVLKVEYYRRVIGSMRRAGVRTDSIINSIMHYAQTSLKPTERRECNIWELGPLIGDRQRAIVETLVDLLSMEKISSVPLSFLFGMLRMAIEVDACFDTRIELEKRIGLQLDMVSLDDLLIPSTQSSDSVYDVDTVHRILVNFLQKIEEEGSGDDSGYESEGTSGPVNHAAVLKVGRLMDGYLAEIAPDPYLKLQNFMTFIELLPDYARIVDDGLYRAIDIYLKAHPSLTESECTKLCKLIDCQKLSIDAANHASQNERLPVQISVRILYHEQLRLKSALLDNPTSYSHRIIPTSGAPSAPVSPRDNYASLRRENRELRLEIGRMRVRITELEKEQEVIKRGMRGENAKAFLGYISRGLVRMTTFGPGAGRKKEKTEGRKVQGGNEGRSRRRHRTADKSGKKDPRATQREKFALLMAVSFPCSQLSPSMDRTTQWVFSQDIPIDLIIEVGTSCFPLHKLMMVPESGYIRKKVHKAADPAALVPIDLSDMPGGAEALDQAVKFCYGVNFEITVHNIASLRCAAEYLEMTEEHGEASLALRAEEFLEKAALKTLPGAVAVLRSCEELLPFADEIGLVQRCVNVIGLKACKEATFPLRSPAEWWATEISNLSPTFFEKVLTAMWAHSASPKTIATAITTYTNFTLPTNTTLTSHHRAHLESIVSFLPPNDTTALPISFFCLLLRSAIAVSASPASRENIEKRISSLLDSATITDLMTITLDLSGERIADLDSVRKVIAGFVEREMSGSGRGLSGIFYGGGAALCSAAMQKVAHMVDAFVAEIATDGEMPISKFVGISGAIPKSARKYDDELYRAVDIYLKAHPGLDEIEREKVCSVLDPHRLSYEARLHASQNKRLPLQIVLSALYHDQLKVLGGKEAVNMATPPHQSVAEVVRNQAKADASLAKENETLRTELARMKMLVSNFEKGSGSSRYVQAVAAPSKKPTFFSSFSKKLGKLNPFRHGSKDTSHITDDVSVDVAVAKPRKRRFSIS</sequence>
<evidence type="ECO:0000256" key="2">
    <source>
        <dbReference type="ARBA" id="ARBA00022786"/>
    </source>
</evidence>
<evidence type="ECO:0000256" key="4">
    <source>
        <dbReference type="SAM" id="Coils"/>
    </source>
</evidence>
<organism evidence="7 8">
    <name type="scientific">Carex littledalei</name>
    <dbReference type="NCBI Taxonomy" id="544730"/>
    <lineage>
        <taxon>Eukaryota</taxon>
        <taxon>Viridiplantae</taxon>
        <taxon>Streptophyta</taxon>
        <taxon>Embryophyta</taxon>
        <taxon>Tracheophyta</taxon>
        <taxon>Spermatophyta</taxon>
        <taxon>Magnoliopsida</taxon>
        <taxon>Liliopsida</taxon>
        <taxon>Poales</taxon>
        <taxon>Cyperaceae</taxon>
        <taxon>Cyperoideae</taxon>
        <taxon>Cariceae</taxon>
        <taxon>Carex</taxon>
        <taxon>Carex subgen. Euthyceras</taxon>
    </lineage>
</organism>
<reference evidence="7" key="1">
    <citation type="submission" date="2020-01" db="EMBL/GenBank/DDBJ databases">
        <title>Genome sequence of Kobresia littledalei, the first chromosome-level genome in the family Cyperaceae.</title>
        <authorList>
            <person name="Qu G."/>
        </authorList>
    </citation>
    <scope>NUCLEOTIDE SEQUENCE</scope>
    <source>
        <strain evidence="7">C.B.Clarke</strain>
        <tissue evidence="7">Leaf</tissue>
    </source>
</reference>
<keyword evidence="2" id="KW-0833">Ubl conjugation pathway</keyword>
<dbReference type="InterPro" id="IPR027356">
    <property type="entry name" value="NPH3_dom"/>
</dbReference>
<evidence type="ECO:0000313" key="7">
    <source>
        <dbReference type="EMBL" id="KAF3327335.1"/>
    </source>
</evidence>
<feature type="domain" description="NPH3" evidence="6">
    <location>
        <begin position="266"/>
        <end position="546"/>
    </location>
</feature>
<evidence type="ECO:0000256" key="1">
    <source>
        <dbReference type="ARBA" id="ARBA00004906"/>
    </source>
</evidence>
<dbReference type="PROSITE" id="PS51649">
    <property type="entry name" value="NPH3"/>
    <property type="match status" value="2"/>
</dbReference>
<dbReference type="UniPathway" id="UPA00143"/>
<evidence type="ECO:0000256" key="3">
    <source>
        <dbReference type="PROSITE-ProRule" id="PRU00982"/>
    </source>
</evidence>
<feature type="coiled-coil region" evidence="4">
    <location>
        <begin position="579"/>
        <end position="606"/>
    </location>
</feature>
<proteinExistence type="inferred from homology"/>
<dbReference type="AlphaFoldDB" id="A0A833QJS0"/>
<dbReference type="EMBL" id="SWLB01000017">
    <property type="protein sequence ID" value="KAF3327335.1"/>
    <property type="molecule type" value="Genomic_DNA"/>
</dbReference>
<comment type="pathway">
    <text evidence="1">Protein modification; protein ubiquitination.</text>
</comment>
<dbReference type="Proteomes" id="UP000623129">
    <property type="component" value="Unassembled WGS sequence"/>
</dbReference>
<evidence type="ECO:0000259" key="6">
    <source>
        <dbReference type="PROSITE" id="PS51649"/>
    </source>
</evidence>
<dbReference type="GO" id="GO:0016567">
    <property type="term" value="P:protein ubiquitination"/>
    <property type="evidence" value="ECO:0007669"/>
    <property type="project" value="UniProtKB-UniPathway"/>
</dbReference>
<evidence type="ECO:0000313" key="8">
    <source>
        <dbReference type="Proteomes" id="UP000623129"/>
    </source>
</evidence>
<gene>
    <name evidence="7" type="ORF">FCM35_KLT07453</name>
</gene>
<keyword evidence="8" id="KW-1185">Reference proteome</keyword>
<dbReference type="OrthoDB" id="624345at2759"/>
<dbReference type="Gene3D" id="3.30.710.10">
    <property type="entry name" value="Potassium Channel Kv1.1, Chain A"/>
    <property type="match status" value="2"/>
</dbReference>
<comment type="similarity">
    <text evidence="3">Belongs to the NPH3 family.</text>
</comment>
<dbReference type="PANTHER" id="PTHR32370">
    <property type="entry name" value="OS12G0117600 PROTEIN"/>
    <property type="match status" value="1"/>
</dbReference>
<protein>
    <submittedName>
        <fullName evidence="7">BTB/POZ domain-containing protein</fullName>
    </submittedName>
</protein>
<keyword evidence="4" id="KW-0175">Coiled coil</keyword>
<dbReference type="InterPro" id="IPR011333">
    <property type="entry name" value="SKP1/BTB/POZ_sf"/>
</dbReference>
<evidence type="ECO:0000256" key="5">
    <source>
        <dbReference type="SAM" id="MobiDB-lite"/>
    </source>
</evidence>
<dbReference type="Pfam" id="PF03000">
    <property type="entry name" value="NPH3"/>
    <property type="match status" value="2"/>
</dbReference>
<comment type="caution">
    <text evidence="7">The sequence shown here is derived from an EMBL/GenBank/DDBJ whole genome shotgun (WGS) entry which is preliminary data.</text>
</comment>
<accession>A0A833QJS0</accession>
<feature type="region of interest" description="Disordered" evidence="5">
    <location>
        <begin position="636"/>
        <end position="677"/>
    </location>
</feature>